<accession>A0ABT2HXH6</accession>
<dbReference type="RefSeq" id="WP_066081996.1">
    <property type="nucleotide sequence ID" value="NZ_JAFDPW010000001.1"/>
</dbReference>
<dbReference type="Pfam" id="PF17844">
    <property type="entry name" value="SCP_3"/>
    <property type="match status" value="1"/>
</dbReference>
<reference evidence="2 3" key="1">
    <citation type="submission" date="2022-04" db="EMBL/GenBank/DDBJ databases">
        <title>Human microbiome associated bacterial genomes.</title>
        <authorList>
            <person name="Sandstrom S."/>
            <person name="Salamzade R."/>
            <person name="Kalan L.R."/>
        </authorList>
    </citation>
    <scope>NUCLEOTIDE SEQUENCE [LARGE SCALE GENOMIC DNA]</scope>
    <source>
        <strain evidence="3">p3-SID1799</strain>
    </source>
</reference>
<evidence type="ECO:0000313" key="2">
    <source>
        <dbReference type="EMBL" id="MCT2043018.1"/>
    </source>
</evidence>
<dbReference type="InterPro" id="IPR041629">
    <property type="entry name" value="SCP_3"/>
</dbReference>
<gene>
    <name evidence="2" type="ORF">M3D15_06695</name>
</gene>
<evidence type="ECO:0000259" key="1">
    <source>
        <dbReference type="Pfam" id="PF17844"/>
    </source>
</evidence>
<feature type="domain" description="Bacterial SCP orthologue" evidence="1">
    <location>
        <begin position="32"/>
        <end position="125"/>
    </location>
</feature>
<comment type="caution">
    <text evidence="2">The sequence shown here is derived from an EMBL/GenBank/DDBJ whole genome shotgun (WGS) entry which is preliminary data.</text>
</comment>
<protein>
    <submittedName>
        <fullName evidence="2">Sterol carrier family protein</fullName>
    </submittedName>
</protein>
<dbReference type="Gene3D" id="3.30.1050.40">
    <property type="match status" value="1"/>
</dbReference>
<dbReference type="Proteomes" id="UP001525379">
    <property type="component" value="Unassembled WGS sequence"/>
</dbReference>
<name>A0ABT2HXH6_9MICO</name>
<sequence>MARARIDEAVGLQTAREFAAVVGEKADTSALSRTTRATAVRYLLQALSDRAPGASVEVRIPPFGAVQCIEGPGHTRGTPPNVVEMDASSWVAIACGIETWHELVEAGRIHASGTRADEVARFLPLIRVNA</sequence>
<dbReference type="EMBL" id="JALXSQ010000023">
    <property type="protein sequence ID" value="MCT2043018.1"/>
    <property type="molecule type" value="Genomic_DNA"/>
</dbReference>
<evidence type="ECO:0000313" key="3">
    <source>
        <dbReference type="Proteomes" id="UP001525379"/>
    </source>
</evidence>
<keyword evidence="3" id="KW-1185">Reference proteome</keyword>
<organism evidence="2 3">
    <name type="scientific">Pseudoclavibacter albus</name>
    <dbReference type="NCBI Taxonomy" id="272241"/>
    <lineage>
        <taxon>Bacteria</taxon>
        <taxon>Bacillati</taxon>
        <taxon>Actinomycetota</taxon>
        <taxon>Actinomycetes</taxon>
        <taxon>Micrococcales</taxon>
        <taxon>Microbacteriaceae</taxon>
        <taxon>Pseudoclavibacter</taxon>
    </lineage>
</organism>
<proteinExistence type="predicted"/>